<dbReference type="STRING" id="1754192.A0A1Y1X9V1"/>
<proteinExistence type="predicted"/>
<organism evidence="1 2">
    <name type="scientific">Anaeromyces robustus</name>
    <dbReference type="NCBI Taxonomy" id="1754192"/>
    <lineage>
        <taxon>Eukaryota</taxon>
        <taxon>Fungi</taxon>
        <taxon>Fungi incertae sedis</taxon>
        <taxon>Chytridiomycota</taxon>
        <taxon>Chytridiomycota incertae sedis</taxon>
        <taxon>Neocallimastigomycetes</taxon>
        <taxon>Neocallimastigales</taxon>
        <taxon>Neocallimastigaceae</taxon>
        <taxon>Anaeromyces</taxon>
    </lineage>
</organism>
<protein>
    <submittedName>
        <fullName evidence="1">Uncharacterized protein</fullName>
    </submittedName>
</protein>
<evidence type="ECO:0000313" key="2">
    <source>
        <dbReference type="Proteomes" id="UP000193944"/>
    </source>
</evidence>
<reference evidence="1 2" key="1">
    <citation type="submission" date="2016-08" db="EMBL/GenBank/DDBJ databases">
        <title>A Parts List for Fungal Cellulosomes Revealed by Comparative Genomics.</title>
        <authorList>
            <consortium name="DOE Joint Genome Institute"/>
            <person name="Haitjema C.H."/>
            <person name="Gilmore S.P."/>
            <person name="Henske J.K."/>
            <person name="Solomon K.V."/>
            <person name="De Groot R."/>
            <person name="Kuo A."/>
            <person name="Mondo S.J."/>
            <person name="Salamov A.A."/>
            <person name="Labutti K."/>
            <person name="Zhao Z."/>
            <person name="Chiniquy J."/>
            <person name="Barry K."/>
            <person name="Brewer H.M."/>
            <person name="Purvine S.O."/>
            <person name="Wright A.T."/>
            <person name="Boxma B."/>
            <person name="Van Alen T."/>
            <person name="Hackstein J.H."/>
            <person name="Baker S.E."/>
            <person name="Grigoriev I.V."/>
            <person name="O'Malley M.A."/>
        </authorList>
    </citation>
    <scope>NUCLEOTIDE SEQUENCE [LARGE SCALE GENOMIC DNA]</scope>
    <source>
        <strain evidence="1 2">S4</strain>
    </source>
</reference>
<evidence type="ECO:0000313" key="1">
    <source>
        <dbReference type="EMBL" id="ORX82525.1"/>
    </source>
</evidence>
<name>A0A1Y1X9V1_9FUNG</name>
<keyword evidence="2" id="KW-1185">Reference proteome</keyword>
<sequence length="99" mass="11772">MVAEDKELTNEINNDNYSFKERIRCYLKKGIEKESKIILNLQKKIQSPLLNVIMLMATFTGNDDFYTIFIPMLMWCDISDYGLMKKEFFKQINFATRNL</sequence>
<gene>
    <name evidence="1" type="ORF">BCR32DRAFT_163633</name>
</gene>
<dbReference type="EMBL" id="MCFG01000093">
    <property type="protein sequence ID" value="ORX82525.1"/>
    <property type="molecule type" value="Genomic_DNA"/>
</dbReference>
<dbReference type="AlphaFoldDB" id="A0A1Y1X9V1"/>
<reference evidence="1 2" key="2">
    <citation type="submission" date="2016-08" db="EMBL/GenBank/DDBJ databases">
        <title>Pervasive Adenine N6-methylation of Active Genes in Fungi.</title>
        <authorList>
            <consortium name="DOE Joint Genome Institute"/>
            <person name="Mondo S.J."/>
            <person name="Dannebaum R.O."/>
            <person name="Kuo R.C."/>
            <person name="Labutti K."/>
            <person name="Haridas S."/>
            <person name="Kuo A."/>
            <person name="Salamov A."/>
            <person name="Ahrendt S.R."/>
            <person name="Lipzen A."/>
            <person name="Sullivan W."/>
            <person name="Andreopoulos W.B."/>
            <person name="Clum A."/>
            <person name="Lindquist E."/>
            <person name="Daum C."/>
            <person name="Ramamoorthy G.K."/>
            <person name="Gryganskyi A."/>
            <person name="Culley D."/>
            <person name="Magnuson J.K."/>
            <person name="James T.Y."/>
            <person name="O'Malley M.A."/>
            <person name="Stajich J.E."/>
            <person name="Spatafora J.W."/>
            <person name="Visel A."/>
            <person name="Grigoriev I.V."/>
        </authorList>
    </citation>
    <scope>NUCLEOTIDE SEQUENCE [LARGE SCALE GENOMIC DNA]</scope>
    <source>
        <strain evidence="1 2">S4</strain>
    </source>
</reference>
<dbReference type="Proteomes" id="UP000193944">
    <property type="component" value="Unassembled WGS sequence"/>
</dbReference>
<accession>A0A1Y1X9V1</accession>
<comment type="caution">
    <text evidence="1">The sequence shown here is derived from an EMBL/GenBank/DDBJ whole genome shotgun (WGS) entry which is preliminary data.</text>
</comment>
<dbReference type="OrthoDB" id="301434at2759"/>